<dbReference type="PANTHER" id="PTHR20946:SF0">
    <property type="entry name" value="SANT AND BTB DOMAIN REGULATOR OF CLASS SWITCH RECOMBINATION"/>
    <property type="match status" value="1"/>
</dbReference>
<feature type="compositionally biased region" description="Basic residues" evidence="1">
    <location>
        <begin position="118"/>
        <end position="135"/>
    </location>
</feature>
<name>A0AAD1XMZ3_EUPCR</name>
<feature type="region of interest" description="Disordered" evidence="1">
    <location>
        <begin position="750"/>
        <end position="827"/>
    </location>
</feature>
<reference evidence="3" key="1">
    <citation type="submission" date="2023-07" db="EMBL/GenBank/DDBJ databases">
        <authorList>
            <consortium name="AG Swart"/>
            <person name="Singh M."/>
            <person name="Singh A."/>
            <person name="Seah K."/>
            <person name="Emmerich C."/>
        </authorList>
    </citation>
    <scope>NUCLEOTIDE SEQUENCE</scope>
    <source>
        <strain evidence="3">DP1</strain>
    </source>
</reference>
<feature type="domain" description="SANT and BTB" evidence="2">
    <location>
        <begin position="244"/>
        <end position="392"/>
    </location>
</feature>
<dbReference type="EMBL" id="CAMPGE010017119">
    <property type="protein sequence ID" value="CAI2375627.1"/>
    <property type="molecule type" value="Genomic_DNA"/>
</dbReference>
<accession>A0AAD1XMZ3</accession>
<comment type="caution">
    <text evidence="3">The sequence shown here is derived from an EMBL/GenBank/DDBJ whole genome shotgun (WGS) entry which is preliminary data.</text>
</comment>
<feature type="region of interest" description="Disordered" evidence="1">
    <location>
        <begin position="1"/>
        <end position="22"/>
    </location>
</feature>
<proteinExistence type="predicted"/>
<feature type="region of interest" description="Disordered" evidence="1">
    <location>
        <begin position="893"/>
        <end position="960"/>
    </location>
</feature>
<feature type="compositionally biased region" description="Basic residues" evidence="1">
    <location>
        <begin position="914"/>
        <end position="927"/>
    </location>
</feature>
<evidence type="ECO:0000313" key="4">
    <source>
        <dbReference type="Proteomes" id="UP001295684"/>
    </source>
</evidence>
<feature type="compositionally biased region" description="Basic residues" evidence="1">
    <location>
        <begin position="750"/>
        <end position="760"/>
    </location>
</feature>
<dbReference type="CDD" id="cd14733">
    <property type="entry name" value="BACK"/>
    <property type="match status" value="1"/>
</dbReference>
<dbReference type="PANTHER" id="PTHR20946">
    <property type="entry name" value="SANT AND BTB DOMAIN REGULATOR OF CLASS SWITCH RECOMBINATION"/>
    <property type="match status" value="1"/>
</dbReference>
<feature type="region of interest" description="Disordered" evidence="1">
    <location>
        <begin position="214"/>
        <end position="236"/>
    </location>
</feature>
<feature type="compositionally biased region" description="Polar residues" evidence="1">
    <location>
        <begin position="1"/>
        <end position="13"/>
    </location>
</feature>
<evidence type="ECO:0000259" key="2">
    <source>
        <dbReference type="Pfam" id="PF11822"/>
    </source>
</evidence>
<dbReference type="Pfam" id="PF11822">
    <property type="entry name" value="BTB_SANBR"/>
    <property type="match status" value="1"/>
</dbReference>
<dbReference type="InterPro" id="IPR011333">
    <property type="entry name" value="SKP1/BTB/POZ_sf"/>
</dbReference>
<protein>
    <recommendedName>
        <fullName evidence="2">SANT and BTB domain-containing protein</fullName>
    </recommendedName>
</protein>
<evidence type="ECO:0000313" key="3">
    <source>
        <dbReference type="EMBL" id="CAI2375627.1"/>
    </source>
</evidence>
<feature type="compositionally biased region" description="Basic and acidic residues" evidence="1">
    <location>
        <begin position="761"/>
        <end position="779"/>
    </location>
</feature>
<dbReference type="InterPro" id="IPR021777">
    <property type="entry name" value="SANBR_BTB"/>
</dbReference>
<feature type="region of interest" description="Disordered" evidence="1">
    <location>
        <begin position="626"/>
        <end position="645"/>
    </location>
</feature>
<sequence>MIQIGKNTSGSQKGNKKNYQMNSSSYNSMIIDSTNRRQKLMNHMRKTTGSEDSKTNESMIGLNKTSYSSTDNQNLKINQSNSGSTSFKANSSYLSETNAKKTGNLSPTLPYANNQVKPLKKGKRKTFSSAKKKTSSIKMVNSSAKSISPSLKVKRAKGKSIPFGKMANINMTRTKDVHDSPCSSFTMDGGGANSTKVGGKNLIDEFNQKYSCSEHNGNIDPDSDKNSDSETTNTAEATDGNVAIIHVIDETKKRRQDFKCSTSKLLKHMKYFEKSINGCEDRTYKLLDISVHCDLDTFEWLIKYIHLDRQVIHKEMHAGSDSTSCETTETTNNANIKIVNGVQVLPMFDAIKMYEASILRPISDLTLSLSNIITLLVAAEYLKMDKLKEECIEFIGTHFEDICKLKINMNFLKPETLEKLASLVDVEVLDIMRERKDKFISKLFDKKLEQLLDDHSKRLQRCIFCDTLYTDNTQIVCNQNPDYFIDAHGRLMCYHIADPDFDTLKFIRFVKERYRVSWRELYWKIWSFNYTLECSSCNQEFALPKYCFCSSETHAHQNSILEQSGINKSSLIREEYHSVQNKASTILQSMLKRKHIICESHILSQSEHKPQPYSEDTIFKAKILSGEKSGEGQNKSDGSKPFHKRINHFEGMNEDEIKFFTPTQQGELLSCNYRLSLHQALQDYLSDCRTKEGRPSDEKSDFEIEEDIEEAEKDGMPHPNFFDINIKHERIYKEFDYINKRIEERKKTRIKQAIRSHKRQVKEQENKLKEAKDKDKDEPFQGSIAGEKDSGANITSIKFDDDSDKDEREETKQSQLDDNPLVDSGSGQRFVEDLAKPEEKSLVVKQNPVMTPEEMNEKINEIDRKMQSRIKLSRKMILRDMDAKIMTSLSKAVKMKREKNSPLKTLTSSNSGFRIKKSVKSRHRKLKDRMSPQSKVFSNPGPYLKPNTVNCKRPGSQEKY</sequence>
<gene>
    <name evidence="3" type="ORF">ECRASSUSDP1_LOCUS16990</name>
</gene>
<feature type="compositionally biased region" description="Polar residues" evidence="1">
    <location>
        <begin position="63"/>
        <end position="116"/>
    </location>
</feature>
<keyword evidence="4" id="KW-1185">Reference proteome</keyword>
<dbReference type="SUPFAM" id="SSF54695">
    <property type="entry name" value="POZ domain"/>
    <property type="match status" value="1"/>
</dbReference>
<feature type="compositionally biased region" description="Polar residues" evidence="1">
    <location>
        <begin position="902"/>
        <end position="912"/>
    </location>
</feature>
<feature type="region of interest" description="Disordered" evidence="1">
    <location>
        <begin position="44"/>
        <end position="141"/>
    </location>
</feature>
<organism evidence="3 4">
    <name type="scientific">Euplotes crassus</name>
    <dbReference type="NCBI Taxonomy" id="5936"/>
    <lineage>
        <taxon>Eukaryota</taxon>
        <taxon>Sar</taxon>
        <taxon>Alveolata</taxon>
        <taxon>Ciliophora</taxon>
        <taxon>Intramacronucleata</taxon>
        <taxon>Spirotrichea</taxon>
        <taxon>Hypotrichia</taxon>
        <taxon>Euplotida</taxon>
        <taxon>Euplotidae</taxon>
        <taxon>Moneuplotes</taxon>
    </lineage>
</organism>
<dbReference type="InterPro" id="IPR045902">
    <property type="entry name" value="SANBR-like"/>
</dbReference>
<dbReference type="Proteomes" id="UP001295684">
    <property type="component" value="Unassembled WGS sequence"/>
</dbReference>
<evidence type="ECO:0000256" key="1">
    <source>
        <dbReference type="SAM" id="MobiDB-lite"/>
    </source>
</evidence>
<dbReference type="Gene3D" id="3.30.710.10">
    <property type="entry name" value="Potassium Channel Kv1.1, Chain A"/>
    <property type="match status" value="1"/>
</dbReference>
<dbReference type="AlphaFoldDB" id="A0AAD1XMZ3"/>